<gene>
    <name evidence="1" type="ORF">CC1G_09405</name>
</gene>
<dbReference type="EMBL" id="AACS02000010">
    <property type="protein sequence ID" value="EAU87786.2"/>
    <property type="molecule type" value="Genomic_DNA"/>
</dbReference>
<dbReference type="Proteomes" id="UP000001861">
    <property type="component" value="Unassembled WGS sequence"/>
</dbReference>
<dbReference type="RefSeq" id="XP_001833991.2">
    <property type="nucleotide sequence ID" value="XM_001833939.2"/>
</dbReference>
<reference evidence="1 2" key="1">
    <citation type="journal article" date="2010" name="Proc. Natl. Acad. Sci. U.S.A.">
        <title>Insights into evolution of multicellular fungi from the assembled chromosomes of the mushroom Coprinopsis cinerea (Coprinus cinereus).</title>
        <authorList>
            <person name="Stajich J.E."/>
            <person name="Wilke S.K."/>
            <person name="Ahren D."/>
            <person name="Au C.H."/>
            <person name="Birren B.W."/>
            <person name="Borodovsky M."/>
            <person name="Burns C."/>
            <person name="Canback B."/>
            <person name="Casselton L.A."/>
            <person name="Cheng C.K."/>
            <person name="Deng J."/>
            <person name="Dietrich F.S."/>
            <person name="Fargo D.C."/>
            <person name="Farman M.L."/>
            <person name="Gathman A.C."/>
            <person name="Goldberg J."/>
            <person name="Guigo R."/>
            <person name="Hoegger P.J."/>
            <person name="Hooker J.B."/>
            <person name="Huggins A."/>
            <person name="James T.Y."/>
            <person name="Kamada T."/>
            <person name="Kilaru S."/>
            <person name="Kodira C."/>
            <person name="Kues U."/>
            <person name="Kupfer D."/>
            <person name="Kwan H.S."/>
            <person name="Lomsadze A."/>
            <person name="Li W."/>
            <person name="Lilly W.W."/>
            <person name="Ma L.J."/>
            <person name="Mackey A.J."/>
            <person name="Manning G."/>
            <person name="Martin F."/>
            <person name="Muraguchi H."/>
            <person name="Natvig D.O."/>
            <person name="Palmerini H."/>
            <person name="Ramesh M.A."/>
            <person name="Rehmeyer C.J."/>
            <person name="Roe B.A."/>
            <person name="Shenoy N."/>
            <person name="Stanke M."/>
            <person name="Ter-Hovhannisyan V."/>
            <person name="Tunlid A."/>
            <person name="Velagapudi R."/>
            <person name="Vision T.J."/>
            <person name="Zeng Q."/>
            <person name="Zolan M.E."/>
            <person name="Pukkila P.J."/>
        </authorList>
    </citation>
    <scope>NUCLEOTIDE SEQUENCE [LARGE SCALE GENOMIC DNA]</scope>
    <source>
        <strain evidence="2">Okayama-7 / 130 / ATCC MYA-4618 / FGSC 9003</strain>
    </source>
</reference>
<organism evidence="1 2">
    <name type="scientific">Coprinopsis cinerea (strain Okayama-7 / 130 / ATCC MYA-4618 / FGSC 9003)</name>
    <name type="common">Inky cap fungus</name>
    <name type="synonym">Hormographiella aspergillata</name>
    <dbReference type="NCBI Taxonomy" id="240176"/>
    <lineage>
        <taxon>Eukaryota</taxon>
        <taxon>Fungi</taxon>
        <taxon>Dikarya</taxon>
        <taxon>Basidiomycota</taxon>
        <taxon>Agaricomycotina</taxon>
        <taxon>Agaricomycetes</taxon>
        <taxon>Agaricomycetidae</taxon>
        <taxon>Agaricales</taxon>
        <taxon>Agaricineae</taxon>
        <taxon>Psathyrellaceae</taxon>
        <taxon>Coprinopsis</taxon>
    </lineage>
</organism>
<dbReference type="InParanoid" id="A8NIG5"/>
<evidence type="ECO:0000313" key="2">
    <source>
        <dbReference type="Proteomes" id="UP000001861"/>
    </source>
</evidence>
<comment type="caution">
    <text evidence="1">The sequence shown here is derived from an EMBL/GenBank/DDBJ whole genome shotgun (WGS) entry which is preliminary data.</text>
</comment>
<dbReference type="KEGG" id="cci:CC1G_09405"/>
<accession>A8NIG5</accession>
<dbReference type="VEuPathDB" id="FungiDB:CC1G_09405"/>
<dbReference type="AlphaFoldDB" id="A8NIG5"/>
<dbReference type="GeneID" id="6010506"/>
<keyword evidence="2" id="KW-1185">Reference proteome</keyword>
<evidence type="ECO:0000313" key="1">
    <source>
        <dbReference type="EMBL" id="EAU87786.2"/>
    </source>
</evidence>
<dbReference type="HOGENOM" id="CLU_3050230_0_0_1"/>
<protein>
    <submittedName>
        <fullName evidence="1">Uncharacterized protein</fullName>
    </submittedName>
</protein>
<name>A8NIG5_COPC7</name>
<sequence length="54" mass="6451">MGPWFSYGNEVCNAPWYWGDFPQFYSRGLRRRNSGEVPLKSRLWRTTHTLTTAR</sequence>
<proteinExistence type="predicted"/>